<keyword evidence="2" id="KW-1185">Reference proteome</keyword>
<gene>
    <name evidence="1" type="ORF">C8N34_102334</name>
</gene>
<protein>
    <submittedName>
        <fullName evidence="1">Uncharacterized protein</fullName>
    </submittedName>
</protein>
<dbReference type="EMBL" id="QBKP01000002">
    <property type="protein sequence ID" value="PTX52554.1"/>
    <property type="molecule type" value="Genomic_DNA"/>
</dbReference>
<name>A0A2T6B916_9RHOB</name>
<dbReference type="Proteomes" id="UP000244224">
    <property type="component" value="Unassembled WGS sequence"/>
</dbReference>
<proteinExistence type="predicted"/>
<dbReference type="OrthoDB" id="7295955at2"/>
<dbReference type="AlphaFoldDB" id="A0A2T6B916"/>
<evidence type="ECO:0000313" key="2">
    <source>
        <dbReference type="Proteomes" id="UP000244224"/>
    </source>
</evidence>
<evidence type="ECO:0000313" key="1">
    <source>
        <dbReference type="EMBL" id="PTX52554.1"/>
    </source>
</evidence>
<organism evidence="1 2">
    <name type="scientific">Gemmobacter caeni</name>
    <dbReference type="NCBI Taxonomy" id="589035"/>
    <lineage>
        <taxon>Bacteria</taxon>
        <taxon>Pseudomonadati</taxon>
        <taxon>Pseudomonadota</taxon>
        <taxon>Alphaproteobacteria</taxon>
        <taxon>Rhodobacterales</taxon>
        <taxon>Paracoccaceae</taxon>
        <taxon>Gemmobacter</taxon>
    </lineage>
</organism>
<sequence length="536" mass="54141">MIGFYVLMVAALVLAGAVGYTLLSSVQTANALSLAERNAARLEMTASALRQVVIADAEGRFFVPMGVPSFPSSLTSRTSLPDWVSGERVTPWGTPYGYCPYAPVTAPGGSSATVYGGANYAVSLTSDPVVYGAARPYVISGARPSNPLDAPDAPTVLAFLISPSNNASAVPACNNVYWDGRAWLTTGPVTGSVRAVTVDALSDSLAQAPRVLRRHAAQGASGSGLSASDPAALSTVLTEWRYLRPHRLTVVLDDAGGPFLISPTATDLGAGAGGTSPHPDAFGRHLILEAATGDSPVINTYPSDAAGVLRFPADTTIDGVSFGTGLGVSGMAGSRLLIRDSQLPSLATGGGEVILASGVSVTAPSGASSPPVLVNGGSLSVQGPVSIDGSEPGGAGIRQRGGLIQVAAPLSVTTGIGSSVFDALSYGEVSQDAGGALTLTGLGDQNLEAYTREIEVLSSGCVTGDLTCSVTCPDERPPLSGTCTTSGVTNVFLRGTQISGSVFSCAWSQVSELADEVTDPAGPVSPVARAICGPKR</sequence>
<reference evidence="1 2" key="1">
    <citation type="submission" date="2018-04" db="EMBL/GenBank/DDBJ databases">
        <title>Genomic Encyclopedia of Archaeal and Bacterial Type Strains, Phase II (KMG-II): from individual species to whole genera.</title>
        <authorList>
            <person name="Goeker M."/>
        </authorList>
    </citation>
    <scope>NUCLEOTIDE SEQUENCE [LARGE SCALE GENOMIC DNA]</scope>
    <source>
        <strain evidence="1 2">DSM 21823</strain>
    </source>
</reference>
<comment type="caution">
    <text evidence="1">The sequence shown here is derived from an EMBL/GenBank/DDBJ whole genome shotgun (WGS) entry which is preliminary data.</text>
</comment>
<accession>A0A2T6B916</accession>
<dbReference type="RefSeq" id="WP_108127971.1">
    <property type="nucleotide sequence ID" value="NZ_QBKP01000002.1"/>
</dbReference>